<protein>
    <submittedName>
        <fullName evidence="5">Glutathione S-transferase family protein</fullName>
    </submittedName>
</protein>
<dbReference type="CDD" id="cd03190">
    <property type="entry name" value="GST_C_Omega_like"/>
    <property type="match status" value="1"/>
</dbReference>
<dbReference type="InterPro" id="IPR040079">
    <property type="entry name" value="Glutathione_S-Trfase"/>
</dbReference>
<feature type="site" description="Lowers pKa of active site Cys" evidence="3">
    <location>
        <position position="297"/>
    </location>
</feature>
<dbReference type="Gene3D" id="1.20.1050.10">
    <property type="match status" value="1"/>
</dbReference>
<gene>
    <name evidence="5" type="ORF">ERJ67_06650</name>
</gene>
<dbReference type="PROSITE" id="PS50405">
    <property type="entry name" value="GST_CTER"/>
    <property type="match status" value="1"/>
</dbReference>
<feature type="binding site" evidence="2">
    <location>
        <begin position="129"/>
        <end position="132"/>
    </location>
    <ligand>
        <name>glutathione</name>
        <dbReference type="ChEBI" id="CHEBI:57925"/>
    </ligand>
</feature>
<dbReference type="InterPro" id="IPR010987">
    <property type="entry name" value="Glutathione-S-Trfase_C-like"/>
</dbReference>
<dbReference type="PANTHER" id="PTHR32419:SF6">
    <property type="entry name" value="GLUTATHIONE S-TRANSFERASE OMEGA-LIKE 1-RELATED"/>
    <property type="match status" value="1"/>
</dbReference>
<keyword evidence="5" id="KW-0808">Transferase</keyword>
<feature type="binding site" evidence="2">
    <location>
        <position position="99"/>
    </location>
    <ligand>
        <name>glutathione</name>
        <dbReference type="ChEBI" id="CHEBI:57925"/>
    </ligand>
</feature>
<dbReference type="PIRSF" id="PIRSF015753">
    <property type="entry name" value="GST"/>
    <property type="match status" value="1"/>
</dbReference>
<feature type="active site" description="Nucleophile" evidence="1">
    <location>
        <position position="66"/>
    </location>
</feature>
<evidence type="ECO:0000256" key="3">
    <source>
        <dbReference type="PIRSR" id="PIRSR015753-3"/>
    </source>
</evidence>
<dbReference type="InterPro" id="IPR036249">
    <property type="entry name" value="Thioredoxin-like_sf"/>
</dbReference>
<dbReference type="SFLD" id="SFLDS00019">
    <property type="entry name" value="Glutathione_Transferase_(cytos"/>
    <property type="match status" value="1"/>
</dbReference>
<dbReference type="Gene3D" id="3.40.30.10">
    <property type="entry name" value="Glutaredoxin"/>
    <property type="match status" value="1"/>
</dbReference>
<dbReference type="Proteomes" id="UP000317990">
    <property type="component" value="Unassembled WGS sequence"/>
</dbReference>
<dbReference type="InterPro" id="IPR047047">
    <property type="entry name" value="GST_Omega-like_C"/>
</dbReference>
<dbReference type="InterPro" id="IPR036282">
    <property type="entry name" value="Glutathione-S-Trfase_C_sf"/>
</dbReference>
<feature type="site" description="Lowers pKa of active site Cys" evidence="3">
    <location>
        <position position="254"/>
    </location>
</feature>
<sequence length="328" mass="36718">MTVPPLLVRTARFGWQWQWQLLMNGLAPADDKGRFRRAEQGYRSVLGEAPFSAEPDRYVLIVGESCPWAHRCWLLLALRDLLPVVALRRVHPDPHGGRWVFGEPFEGCSSLADLYGLCQVRAAAGSNPRATVPVLWDRHTRRIVNNESSELIVQLNRAFDAGPAATVGDLEPAPLRPRIEQWSQLLQQHVNNGVYQCGFARTQAAYDEASTALFSALDALEQALADGRPWLCGEQLSLADVRLFPSLARWEAAYASLFRCLARPLWSFPSLWNWRSRFFGLNGVAATCPSEAWRRDYFASLFPLNPSGLVPSAPTLATLVEWTPPQQP</sequence>
<evidence type="ECO:0000256" key="1">
    <source>
        <dbReference type="PIRSR" id="PIRSR015753-1"/>
    </source>
</evidence>
<organism evidence="5 6">
    <name type="scientific">Aphanocapsa feldmannii 277cV</name>
    <dbReference type="NCBI Taxonomy" id="2507553"/>
    <lineage>
        <taxon>Bacteria</taxon>
        <taxon>Bacillati</taxon>
        <taxon>Cyanobacteriota</taxon>
        <taxon>Cyanophyceae</taxon>
        <taxon>Oscillatoriophycideae</taxon>
        <taxon>Chroococcales</taxon>
        <taxon>Microcystaceae</taxon>
        <taxon>Aphanocapsa</taxon>
    </lineage>
</organism>
<dbReference type="Pfam" id="PF13409">
    <property type="entry name" value="GST_N_2"/>
    <property type="match status" value="1"/>
</dbReference>
<evidence type="ECO:0000313" key="6">
    <source>
        <dbReference type="Proteomes" id="UP000317990"/>
    </source>
</evidence>
<dbReference type="SFLD" id="SFLDG01206">
    <property type="entry name" value="Xi.1"/>
    <property type="match status" value="1"/>
</dbReference>
<evidence type="ECO:0000259" key="4">
    <source>
        <dbReference type="PROSITE" id="PS50405"/>
    </source>
</evidence>
<dbReference type="PANTHER" id="PTHR32419">
    <property type="entry name" value="GLUTATHIONYL-HYDROQUINONE REDUCTASE"/>
    <property type="match status" value="1"/>
</dbReference>
<comment type="caution">
    <text evidence="5">The sequence shown here is derived from an EMBL/GenBank/DDBJ whole genome shotgun (WGS) entry which is preliminary data.</text>
</comment>
<evidence type="ECO:0000256" key="2">
    <source>
        <dbReference type="PIRSR" id="PIRSR015753-2"/>
    </source>
</evidence>
<dbReference type="InterPro" id="IPR004045">
    <property type="entry name" value="Glutathione_S-Trfase_N"/>
</dbReference>
<dbReference type="SFLD" id="SFLDG01148">
    <property type="entry name" value="Xi_(cytGST)"/>
    <property type="match status" value="1"/>
</dbReference>
<feature type="domain" description="GST C-terminal" evidence="4">
    <location>
        <begin position="168"/>
        <end position="307"/>
    </location>
</feature>
<accession>A0A524RMZ0</accession>
<dbReference type="GO" id="GO:0004364">
    <property type="term" value="F:glutathione transferase activity"/>
    <property type="evidence" value="ECO:0007669"/>
    <property type="project" value="InterPro"/>
</dbReference>
<dbReference type="SUPFAM" id="SSF52833">
    <property type="entry name" value="Thioredoxin-like"/>
    <property type="match status" value="1"/>
</dbReference>
<name>A0A524RMZ0_9CHRO</name>
<feature type="binding site" evidence="2">
    <location>
        <begin position="147"/>
        <end position="148"/>
    </location>
    <ligand>
        <name>glutathione</name>
        <dbReference type="ChEBI" id="CHEBI:57925"/>
    </ligand>
</feature>
<reference evidence="5 6" key="1">
    <citation type="journal article" date="2019" name="mSystems">
        <title>Life at home and on the roam: Genomic adaptions reflect the dual lifestyle of an intracellular, facultative symbiont.</title>
        <authorList>
            <person name="Burgsdorf I."/>
        </authorList>
    </citation>
    <scope>NUCLEOTIDE SEQUENCE [LARGE SCALE GENOMIC DNA]</scope>
    <source>
        <strain evidence="5">277cV</strain>
    </source>
</reference>
<dbReference type="Pfam" id="PF13410">
    <property type="entry name" value="GST_C_2"/>
    <property type="match status" value="1"/>
</dbReference>
<dbReference type="SUPFAM" id="SSF47616">
    <property type="entry name" value="GST C-terminal domain-like"/>
    <property type="match status" value="1"/>
</dbReference>
<dbReference type="GO" id="GO:0005737">
    <property type="term" value="C:cytoplasm"/>
    <property type="evidence" value="ECO:0007669"/>
    <property type="project" value="TreeGrafter"/>
</dbReference>
<feature type="active site" description="Proton donor/acceptor" evidence="1">
    <location>
        <position position="195"/>
    </location>
</feature>
<dbReference type="EMBL" id="SRMO01000066">
    <property type="protein sequence ID" value="TGG92149.1"/>
    <property type="molecule type" value="Genomic_DNA"/>
</dbReference>
<dbReference type="InterPro" id="IPR016639">
    <property type="entry name" value="GST_Omega/GSH"/>
</dbReference>
<dbReference type="AlphaFoldDB" id="A0A524RMZ0"/>
<proteinExistence type="predicted"/>
<evidence type="ECO:0000313" key="5">
    <source>
        <dbReference type="EMBL" id="TGG92149.1"/>
    </source>
</evidence>